<evidence type="ECO:0000256" key="1">
    <source>
        <dbReference type="ARBA" id="ARBA00004141"/>
    </source>
</evidence>
<sequence>MILREYTGNSTGMQFDPRTKIILLILCVISATIAPSLLYESVLIFVVAVFGCASGKVLRSLLCAAFYGVFYMLTLFIMSLEKGGLYTVFTSWLGLFYTVYPCAFLAGIILSTTKVGEFLTAMNKAHIPNKVVIPLAVMLRYIPTVREDWEYIKDAMRLRDITPSLLGFLKKPAMTVECLYVPLLMTASNTADELSAAALTRGIENPRPRTCLLRIRFRGRDVAATALAICVLVLGFVWERIV</sequence>
<proteinExistence type="predicted"/>
<keyword evidence="3 6" id="KW-0812">Transmembrane</keyword>
<evidence type="ECO:0000313" key="8">
    <source>
        <dbReference type="Proteomes" id="UP000018227"/>
    </source>
</evidence>
<feature type="transmembrane region" description="Helical" evidence="6">
    <location>
        <begin position="222"/>
        <end position="238"/>
    </location>
</feature>
<dbReference type="eggNOG" id="COG0619">
    <property type="taxonomic scope" value="Bacteria"/>
</dbReference>
<dbReference type="HOGENOM" id="CLU_076847_1_0_9"/>
<keyword evidence="2" id="KW-1003">Cell membrane</keyword>
<accession>V2XKC2</accession>
<dbReference type="STRING" id="592026.GCWU0000282_002181"/>
<dbReference type="CDD" id="cd16914">
    <property type="entry name" value="EcfT"/>
    <property type="match status" value="1"/>
</dbReference>
<organism evidence="7 8">
    <name type="scientific">Catonella morbi ATCC 51271</name>
    <dbReference type="NCBI Taxonomy" id="592026"/>
    <lineage>
        <taxon>Bacteria</taxon>
        <taxon>Bacillati</taxon>
        <taxon>Bacillota</taxon>
        <taxon>Clostridia</taxon>
        <taxon>Lachnospirales</taxon>
        <taxon>Lachnospiraceae</taxon>
        <taxon>Catonella</taxon>
    </lineage>
</organism>
<evidence type="ECO:0000256" key="6">
    <source>
        <dbReference type="SAM" id="Phobius"/>
    </source>
</evidence>
<keyword evidence="8" id="KW-1185">Reference proteome</keyword>
<dbReference type="InterPro" id="IPR051611">
    <property type="entry name" value="ECF_transporter_component"/>
</dbReference>
<dbReference type="AlphaFoldDB" id="V2XKC2"/>
<evidence type="ECO:0000256" key="4">
    <source>
        <dbReference type="ARBA" id="ARBA00022989"/>
    </source>
</evidence>
<dbReference type="RefSeq" id="WP_023355046.1">
    <property type="nucleotide sequence ID" value="NZ_KI535368.1"/>
</dbReference>
<dbReference type="EMBL" id="ACIL03000014">
    <property type="protein sequence ID" value="ESL02589.1"/>
    <property type="molecule type" value="Genomic_DNA"/>
</dbReference>
<evidence type="ECO:0000256" key="2">
    <source>
        <dbReference type="ARBA" id="ARBA00022475"/>
    </source>
</evidence>
<dbReference type="Proteomes" id="UP000018227">
    <property type="component" value="Unassembled WGS sequence"/>
</dbReference>
<evidence type="ECO:0000313" key="7">
    <source>
        <dbReference type="EMBL" id="ESL02589.1"/>
    </source>
</evidence>
<protein>
    <submittedName>
        <fullName evidence="7">Cobalt transport protein</fullName>
    </submittedName>
</protein>
<gene>
    <name evidence="7" type="ORF">GCWU0000282_002181</name>
</gene>
<reference evidence="7 8" key="1">
    <citation type="submission" date="2013-06" db="EMBL/GenBank/DDBJ databases">
        <authorList>
            <person name="Weinstock G."/>
            <person name="Sodergren E."/>
            <person name="Clifton S."/>
            <person name="Fulton L."/>
            <person name="Fulton B."/>
            <person name="Courtney L."/>
            <person name="Fronick C."/>
            <person name="Harrison M."/>
            <person name="Strong C."/>
            <person name="Farmer C."/>
            <person name="Delahaunty K."/>
            <person name="Markovic C."/>
            <person name="Hall O."/>
            <person name="Minx P."/>
            <person name="Tomlinson C."/>
            <person name="Mitreva M."/>
            <person name="Nelson J."/>
            <person name="Hou S."/>
            <person name="Wollam A."/>
            <person name="Pepin K.H."/>
            <person name="Johnson M."/>
            <person name="Bhonagiri V."/>
            <person name="Nash W.E."/>
            <person name="Warren W."/>
            <person name="Chinwalla A."/>
            <person name="Mardis E.R."/>
            <person name="Wilson R.K."/>
        </authorList>
    </citation>
    <scope>NUCLEOTIDE SEQUENCE [LARGE SCALE GENOMIC DNA]</scope>
    <source>
        <strain evidence="7 8">ATCC 51271</strain>
    </source>
</reference>
<comment type="subcellular location">
    <subcellularLocation>
        <location evidence="1">Membrane</location>
        <topology evidence="1">Multi-pass membrane protein</topology>
    </subcellularLocation>
</comment>
<dbReference type="GO" id="GO:0005886">
    <property type="term" value="C:plasma membrane"/>
    <property type="evidence" value="ECO:0007669"/>
    <property type="project" value="UniProtKB-ARBA"/>
</dbReference>
<dbReference type="Pfam" id="PF02361">
    <property type="entry name" value="CbiQ"/>
    <property type="match status" value="1"/>
</dbReference>
<dbReference type="InterPro" id="IPR003339">
    <property type="entry name" value="ABC/ECF_trnsptr_transmembrane"/>
</dbReference>
<name>V2XKC2_9FIRM</name>
<feature type="transmembrane region" description="Helical" evidence="6">
    <location>
        <begin position="61"/>
        <end position="80"/>
    </location>
</feature>
<evidence type="ECO:0000256" key="3">
    <source>
        <dbReference type="ARBA" id="ARBA00022692"/>
    </source>
</evidence>
<feature type="transmembrane region" description="Helical" evidence="6">
    <location>
        <begin position="21"/>
        <end position="49"/>
    </location>
</feature>
<keyword evidence="5 6" id="KW-0472">Membrane</keyword>
<evidence type="ECO:0000256" key="5">
    <source>
        <dbReference type="ARBA" id="ARBA00023136"/>
    </source>
</evidence>
<feature type="transmembrane region" description="Helical" evidence="6">
    <location>
        <begin position="92"/>
        <end position="112"/>
    </location>
</feature>
<dbReference type="OrthoDB" id="3730291at2"/>
<comment type="caution">
    <text evidence="7">The sequence shown here is derived from an EMBL/GenBank/DDBJ whole genome shotgun (WGS) entry which is preliminary data.</text>
</comment>
<keyword evidence="4 6" id="KW-1133">Transmembrane helix</keyword>
<dbReference type="PANTHER" id="PTHR34857">
    <property type="entry name" value="SLL0384 PROTEIN"/>
    <property type="match status" value="1"/>
</dbReference>
<dbReference type="PANTHER" id="PTHR34857:SF2">
    <property type="entry name" value="SLL0384 PROTEIN"/>
    <property type="match status" value="1"/>
</dbReference>